<dbReference type="CDD" id="cd02042">
    <property type="entry name" value="ParAB_family"/>
    <property type="match status" value="1"/>
</dbReference>
<dbReference type="Pfam" id="PF13614">
    <property type="entry name" value="AAA_31"/>
    <property type="match status" value="1"/>
</dbReference>
<dbReference type="Proteomes" id="UP000029736">
    <property type="component" value="Unassembled WGS sequence"/>
</dbReference>
<dbReference type="InterPro" id="IPR027417">
    <property type="entry name" value="P-loop_NTPase"/>
</dbReference>
<dbReference type="Gene3D" id="3.40.50.300">
    <property type="entry name" value="P-loop containing nucleotide triphosphate hydrolases"/>
    <property type="match status" value="1"/>
</dbReference>
<keyword evidence="3" id="KW-1185">Reference proteome</keyword>
<protein>
    <recommendedName>
        <fullName evidence="1">AAA domain-containing protein</fullName>
    </recommendedName>
</protein>
<feature type="domain" description="AAA" evidence="1">
    <location>
        <begin position="1"/>
        <end position="197"/>
    </location>
</feature>
<name>A0A098S1J7_9BACT</name>
<dbReference type="InterPro" id="IPR025669">
    <property type="entry name" value="AAA_dom"/>
</dbReference>
<evidence type="ECO:0000313" key="3">
    <source>
        <dbReference type="Proteomes" id="UP000029736"/>
    </source>
</evidence>
<dbReference type="PANTHER" id="PTHR13696:SF99">
    <property type="entry name" value="COBYRINIC ACID AC-DIAMIDE SYNTHASE"/>
    <property type="match status" value="1"/>
</dbReference>
<evidence type="ECO:0000259" key="1">
    <source>
        <dbReference type="Pfam" id="PF13614"/>
    </source>
</evidence>
<sequence>MRTITFFNNKGGVGKTSLLYHTAHMFAELGKRVLAVDLDPQTNLSQIFLEEGRFIAIVEEEKTIKNALRRIEKKQGDILEAYIEPINDRLYLLPGDLSLSLIEDQLSKEWYECLTGEWYPFALQSAFYRIIKDAAARYAIDYVFIDVGPNFGAINRASLISSDYLIVPSTADLFSLRGLSNIGERIESWVKEWKKRLGERKEDTMSLDLPGEKIQPLGYVLMQHGVKANKPVKAYKKFADRIPEVFRSSFKLSTSSQQLSFDNDPYCLALVKHYNSLMPMAMEARKPIFALKPADGAIGAHYHAVKMVYEDFERLSRKIMERIEQSVSAKTAESNA</sequence>
<dbReference type="AlphaFoldDB" id="A0A098S1J7"/>
<evidence type="ECO:0000313" key="2">
    <source>
        <dbReference type="EMBL" id="KGE85703.1"/>
    </source>
</evidence>
<dbReference type="EMBL" id="JPOS01000084">
    <property type="protein sequence ID" value="KGE85703.1"/>
    <property type="molecule type" value="Genomic_DNA"/>
</dbReference>
<accession>A0A098S1J7</accession>
<dbReference type="InterPro" id="IPR050678">
    <property type="entry name" value="DNA_Partitioning_ATPase"/>
</dbReference>
<organism evidence="2 3">
    <name type="scientific">Phaeodactylibacter xiamenensis</name>
    <dbReference type="NCBI Taxonomy" id="1524460"/>
    <lineage>
        <taxon>Bacteria</taxon>
        <taxon>Pseudomonadati</taxon>
        <taxon>Bacteroidota</taxon>
        <taxon>Saprospiria</taxon>
        <taxon>Saprospirales</taxon>
        <taxon>Haliscomenobacteraceae</taxon>
        <taxon>Phaeodactylibacter</taxon>
    </lineage>
</organism>
<dbReference type="PANTHER" id="PTHR13696">
    <property type="entry name" value="P-LOOP CONTAINING NUCLEOSIDE TRIPHOSPHATE HYDROLASE"/>
    <property type="match status" value="1"/>
</dbReference>
<dbReference type="SUPFAM" id="SSF52540">
    <property type="entry name" value="P-loop containing nucleoside triphosphate hydrolases"/>
    <property type="match status" value="1"/>
</dbReference>
<dbReference type="OrthoDB" id="9815116at2"/>
<gene>
    <name evidence="2" type="ORF">IX84_26900</name>
</gene>
<proteinExistence type="predicted"/>
<dbReference type="STRING" id="1524460.IX84_26900"/>
<dbReference type="RefSeq" id="WP_044227804.1">
    <property type="nucleotide sequence ID" value="NZ_JBKAGJ010000003.1"/>
</dbReference>
<reference evidence="2 3" key="1">
    <citation type="journal article" date="2014" name="Int. J. Syst. Evol. Microbiol.">
        <title>Phaeodactylibacter xiamenensis gen. nov., sp. nov., a member of the family Saprospiraceae isolated from the marine alga Phaeodactylum tricornutum.</title>
        <authorList>
            <person name="Chen Z.Jr."/>
            <person name="Lei X."/>
            <person name="Lai Q."/>
            <person name="Li Y."/>
            <person name="Zhang B."/>
            <person name="Zhang J."/>
            <person name="Zhang H."/>
            <person name="Yang L."/>
            <person name="Zheng W."/>
            <person name="Tian Y."/>
            <person name="Yu Z."/>
            <person name="Xu H.Jr."/>
            <person name="Zheng T."/>
        </authorList>
    </citation>
    <scope>NUCLEOTIDE SEQUENCE [LARGE SCALE GENOMIC DNA]</scope>
    <source>
        <strain evidence="2 3">KD52</strain>
    </source>
</reference>
<comment type="caution">
    <text evidence="2">The sequence shown here is derived from an EMBL/GenBank/DDBJ whole genome shotgun (WGS) entry which is preliminary data.</text>
</comment>